<comment type="caution">
    <text evidence="3">The sequence shown here is derived from an EMBL/GenBank/DDBJ whole genome shotgun (WGS) entry which is preliminary data.</text>
</comment>
<dbReference type="Proteomes" id="UP000034954">
    <property type="component" value="Unassembled WGS sequence"/>
</dbReference>
<gene>
    <name evidence="3" type="ORF">BROFUL_01174</name>
</gene>
<dbReference type="SUPFAM" id="SSF52833">
    <property type="entry name" value="Thioredoxin-like"/>
    <property type="match status" value="1"/>
</dbReference>
<proteinExistence type="predicted"/>
<dbReference type="InterPro" id="IPR036249">
    <property type="entry name" value="Thioredoxin-like_sf"/>
</dbReference>
<dbReference type="InterPro" id="IPR039565">
    <property type="entry name" value="BamD-like"/>
</dbReference>
<dbReference type="Pfam" id="PF13525">
    <property type="entry name" value="YfiO"/>
    <property type="match status" value="1"/>
</dbReference>
<name>A0A0M2V027_9BACT</name>
<evidence type="ECO:0000256" key="1">
    <source>
        <dbReference type="ARBA" id="ARBA00022729"/>
    </source>
</evidence>
<dbReference type="Gene3D" id="1.25.40.10">
    <property type="entry name" value="Tetratricopeptide repeat domain"/>
    <property type="match status" value="1"/>
</dbReference>
<evidence type="ECO:0000313" key="3">
    <source>
        <dbReference type="EMBL" id="KKO20099.1"/>
    </source>
</evidence>
<keyword evidence="4" id="KW-1185">Reference proteome</keyword>
<dbReference type="InterPro" id="IPR011990">
    <property type="entry name" value="TPR-like_helical_dom_sf"/>
</dbReference>
<dbReference type="AlphaFoldDB" id="A0A0M2V027"/>
<evidence type="ECO:0000313" key="4">
    <source>
        <dbReference type="Proteomes" id="UP000034954"/>
    </source>
</evidence>
<evidence type="ECO:0000259" key="2">
    <source>
        <dbReference type="Pfam" id="PF13525"/>
    </source>
</evidence>
<dbReference type="EMBL" id="LAQJ01000126">
    <property type="protein sequence ID" value="KKO20099.1"/>
    <property type="molecule type" value="Genomic_DNA"/>
</dbReference>
<protein>
    <recommendedName>
        <fullName evidence="2">Outer membrane lipoprotein BamD-like domain-containing protein</fullName>
    </recommendedName>
</protein>
<organism evidence="3 4">
    <name type="scientific">Candidatus Brocadia fulgida</name>
    <dbReference type="NCBI Taxonomy" id="380242"/>
    <lineage>
        <taxon>Bacteria</taxon>
        <taxon>Pseudomonadati</taxon>
        <taxon>Planctomycetota</taxon>
        <taxon>Candidatus Brocadiia</taxon>
        <taxon>Candidatus Brocadiales</taxon>
        <taxon>Candidatus Brocadiaceae</taxon>
        <taxon>Candidatus Brocadia</taxon>
    </lineage>
</organism>
<reference evidence="3 4" key="1">
    <citation type="journal article" date="2013" name="BMC Microbiol.">
        <title>Identification of the type II cytochrome c maturation pathway in anammox bacteria by comparative genomics.</title>
        <authorList>
            <person name="Ferousi C."/>
            <person name="Speth D.R."/>
            <person name="Reimann J."/>
            <person name="Op den Camp H.J."/>
            <person name="Allen J.W."/>
            <person name="Keltjens J.T."/>
            <person name="Jetten M.S."/>
        </authorList>
    </citation>
    <scope>NUCLEOTIDE SEQUENCE [LARGE SCALE GENOMIC DNA]</scope>
    <source>
        <strain evidence="3">RU1</strain>
    </source>
</reference>
<keyword evidence="1" id="KW-0732">Signal</keyword>
<sequence>MTYPDAAVREFINKNFIPLQINVQSGSDLPGKYRAFWTPTILVLDSLGIEYYRFNGFLPPEEFLPQLHFGLAFMALERQDYKTASAQLKATVDRYPRSDIAPEAQYWYGVSEYKGSHNVDALLQAWRKIRKDYPQSIWAKKVSFVKD</sequence>
<accession>A0A0M2V027</accession>
<feature type="domain" description="Outer membrane lipoprotein BamD-like" evidence="2">
    <location>
        <begin position="73"/>
        <end position="136"/>
    </location>
</feature>